<evidence type="ECO:0000313" key="3">
    <source>
        <dbReference type="EMBL" id="OLO02874.1"/>
    </source>
</evidence>
<dbReference type="Pfam" id="PF12697">
    <property type="entry name" value="Abhydrolase_6"/>
    <property type="match status" value="1"/>
</dbReference>
<proteinExistence type="predicted"/>
<dbReference type="OrthoDB" id="9780765at2"/>
<dbReference type="AlphaFoldDB" id="A0A1Q8SN81"/>
<dbReference type="InterPro" id="IPR050266">
    <property type="entry name" value="AB_hydrolase_sf"/>
</dbReference>
<keyword evidence="4" id="KW-1185">Reference proteome</keyword>
<dbReference type="PRINTS" id="PR00111">
    <property type="entry name" value="ABHYDROLASE"/>
</dbReference>
<dbReference type="InterPro" id="IPR000073">
    <property type="entry name" value="AB_hydrolase_1"/>
</dbReference>
<dbReference type="Proteomes" id="UP000186878">
    <property type="component" value="Unassembled WGS sequence"/>
</dbReference>
<evidence type="ECO:0000313" key="4">
    <source>
        <dbReference type="Proteomes" id="UP000186878"/>
    </source>
</evidence>
<accession>A0A1Q8SN81</accession>
<reference evidence="3 4" key="1">
    <citation type="submission" date="2016-12" db="EMBL/GenBank/DDBJ databases">
        <title>Draft genome sequences of strains Salinicola socius SMB35, Salinicola sp. MH3R3-1 and Chromohalobacter sp. SMB17 from the Verkhnekamsk potash mining region of Russia.</title>
        <authorList>
            <person name="Mavrodi D.V."/>
            <person name="Olsson B.E."/>
            <person name="Korsakova E.S."/>
            <person name="Pyankova A."/>
            <person name="Mavrodi O.V."/>
            <person name="Plotnikova E.G."/>
        </authorList>
    </citation>
    <scope>NUCLEOTIDE SEQUENCE [LARGE SCALE GENOMIC DNA]</scope>
    <source>
        <strain evidence="3 4">SMB35</strain>
    </source>
</reference>
<dbReference type="PANTHER" id="PTHR43798">
    <property type="entry name" value="MONOACYLGLYCEROL LIPASE"/>
    <property type="match status" value="1"/>
</dbReference>
<keyword evidence="1" id="KW-0378">Hydrolase</keyword>
<gene>
    <name evidence="3" type="ORF">BTW07_17250</name>
</gene>
<evidence type="ECO:0000256" key="1">
    <source>
        <dbReference type="ARBA" id="ARBA00022801"/>
    </source>
</evidence>
<sequence length="252" mass="27860">MTIASDSGQGDPTLVLMHFFGSSHHEWKAVLPLLDERYRAITLDMPGFGRASEVTGFDVASMTRHVEQCIESAELDNVILVGHSFSGRIAMTVAANRPAWLRALILIAPSPPGPQSISEEEHRFQLEFDFSEAQARQFIDGASEVSLAPTLYQQAVEDAINANPAAWRAWPMTTYAEDWREAVGKLPYPAWVLVGDKDPSLPPRTQREQVMPHLPQGKLQVFPGYGHLLPMEMPETLAEELNAIAVQASSSR</sequence>
<dbReference type="GO" id="GO:0016020">
    <property type="term" value="C:membrane"/>
    <property type="evidence" value="ECO:0007669"/>
    <property type="project" value="TreeGrafter"/>
</dbReference>
<dbReference type="STRING" id="404433.BTW07_17250"/>
<dbReference type="Gene3D" id="3.40.50.1820">
    <property type="entry name" value="alpha/beta hydrolase"/>
    <property type="match status" value="1"/>
</dbReference>
<feature type="domain" description="AB hydrolase-1" evidence="2">
    <location>
        <begin position="14"/>
        <end position="239"/>
    </location>
</feature>
<organism evidence="3 4">
    <name type="scientific">Salinicola socius</name>
    <dbReference type="NCBI Taxonomy" id="404433"/>
    <lineage>
        <taxon>Bacteria</taxon>
        <taxon>Pseudomonadati</taxon>
        <taxon>Pseudomonadota</taxon>
        <taxon>Gammaproteobacteria</taxon>
        <taxon>Oceanospirillales</taxon>
        <taxon>Halomonadaceae</taxon>
        <taxon>Salinicola</taxon>
    </lineage>
</organism>
<evidence type="ECO:0000259" key="2">
    <source>
        <dbReference type="Pfam" id="PF12697"/>
    </source>
</evidence>
<name>A0A1Q8SN81_9GAMM</name>
<dbReference type="GO" id="GO:0016787">
    <property type="term" value="F:hydrolase activity"/>
    <property type="evidence" value="ECO:0007669"/>
    <property type="project" value="UniProtKB-KW"/>
</dbReference>
<dbReference type="RefSeq" id="WP_075571414.1">
    <property type="nucleotide sequence ID" value="NZ_MSDO01000028.1"/>
</dbReference>
<dbReference type="SUPFAM" id="SSF53474">
    <property type="entry name" value="alpha/beta-Hydrolases"/>
    <property type="match status" value="1"/>
</dbReference>
<dbReference type="InterPro" id="IPR029058">
    <property type="entry name" value="AB_hydrolase_fold"/>
</dbReference>
<comment type="caution">
    <text evidence="3">The sequence shown here is derived from an EMBL/GenBank/DDBJ whole genome shotgun (WGS) entry which is preliminary data.</text>
</comment>
<protein>
    <recommendedName>
        <fullName evidence="2">AB hydrolase-1 domain-containing protein</fullName>
    </recommendedName>
</protein>
<dbReference type="PANTHER" id="PTHR43798:SF31">
    <property type="entry name" value="AB HYDROLASE SUPERFAMILY PROTEIN YCLE"/>
    <property type="match status" value="1"/>
</dbReference>
<dbReference type="EMBL" id="MSDO01000028">
    <property type="protein sequence ID" value="OLO02874.1"/>
    <property type="molecule type" value="Genomic_DNA"/>
</dbReference>